<organism evidence="2 3">
    <name type="scientific">Acinetobacter gyllenbergii CIP 110306 = MTCC 11365</name>
    <dbReference type="NCBI Taxonomy" id="1217657"/>
    <lineage>
        <taxon>Bacteria</taxon>
        <taxon>Pseudomonadati</taxon>
        <taxon>Pseudomonadota</taxon>
        <taxon>Gammaproteobacteria</taxon>
        <taxon>Moraxellales</taxon>
        <taxon>Moraxellaceae</taxon>
        <taxon>Acinetobacter</taxon>
    </lineage>
</organism>
<name>A0A829HM71_9GAMM</name>
<proteinExistence type="predicted"/>
<keyword evidence="1" id="KW-1133">Transmembrane helix</keyword>
<dbReference type="Proteomes" id="UP000014523">
    <property type="component" value="Unassembled WGS sequence"/>
</dbReference>
<protein>
    <submittedName>
        <fullName evidence="2">Uncharacterized protein</fullName>
    </submittedName>
</protein>
<evidence type="ECO:0000256" key="1">
    <source>
        <dbReference type="SAM" id="Phobius"/>
    </source>
</evidence>
<comment type="caution">
    <text evidence="2">The sequence shown here is derived from an EMBL/GenBank/DDBJ whole genome shotgun (WGS) entry which is preliminary data.</text>
</comment>
<reference evidence="2 3" key="1">
    <citation type="submission" date="2013-06" db="EMBL/GenBank/DDBJ databases">
        <title>The Genome Sequence of Acinetobacter gyllenbergii CIP 110306.</title>
        <authorList>
            <consortium name="The Broad Institute Genome Sequencing Platform"/>
            <consortium name="The Broad Institute Genome Sequencing Center for Infectious Disease"/>
            <person name="Cerqueira G."/>
            <person name="Feldgarden M."/>
            <person name="Courvalin P."/>
            <person name="Perichon B."/>
            <person name="Grillot-Courvalin C."/>
            <person name="Clermont D."/>
            <person name="Rocha E."/>
            <person name="Yoon E.-J."/>
            <person name="Nemec A."/>
            <person name="Young S.K."/>
            <person name="Zeng Q."/>
            <person name="Gargeya S."/>
            <person name="Fitzgerald M."/>
            <person name="Abouelleil A."/>
            <person name="Alvarado L."/>
            <person name="Berlin A.M."/>
            <person name="Chapman S.B."/>
            <person name="Dewar J."/>
            <person name="Goldberg J."/>
            <person name="Griggs A."/>
            <person name="Gujja S."/>
            <person name="Hansen M."/>
            <person name="Howarth C."/>
            <person name="Imamovic A."/>
            <person name="Larimer J."/>
            <person name="McCowan C."/>
            <person name="Murphy C."/>
            <person name="Pearson M."/>
            <person name="Priest M."/>
            <person name="Roberts A."/>
            <person name="Saif S."/>
            <person name="Shea T."/>
            <person name="Sykes S."/>
            <person name="Wortman J."/>
            <person name="Nusbaum C."/>
            <person name="Birren B."/>
        </authorList>
    </citation>
    <scope>NUCLEOTIDE SEQUENCE [LARGE SCALE GENOMIC DNA]</scope>
    <source>
        <strain evidence="2 3">CIP 110306</strain>
    </source>
</reference>
<dbReference type="RefSeq" id="WP_016660081.1">
    <property type="nucleotide sequence ID" value="NZ_ASQH01000015.1"/>
</dbReference>
<gene>
    <name evidence="2" type="ORF">F957_00139</name>
</gene>
<sequence>MSTGENKILTILVEIIMSVFIANFKASEHPIINVVVRGVVIGVTVLCIIFFSDFIEGKKSSFLLGFMISFIGGFVISLLVFFVEIFCELIWGRDK</sequence>
<dbReference type="AlphaFoldDB" id="A0A829HM71"/>
<evidence type="ECO:0000313" key="3">
    <source>
        <dbReference type="Proteomes" id="UP000014523"/>
    </source>
</evidence>
<dbReference type="EMBL" id="ATGG01000003">
    <property type="protein sequence ID" value="EPF93343.1"/>
    <property type="molecule type" value="Genomic_DNA"/>
</dbReference>
<keyword evidence="1" id="KW-0812">Transmembrane</keyword>
<keyword evidence="1" id="KW-0472">Membrane</keyword>
<accession>A0A829HM71</accession>
<keyword evidence="3" id="KW-1185">Reference proteome</keyword>
<evidence type="ECO:0000313" key="2">
    <source>
        <dbReference type="EMBL" id="EPF93343.1"/>
    </source>
</evidence>
<feature type="transmembrane region" description="Helical" evidence="1">
    <location>
        <begin position="63"/>
        <end position="91"/>
    </location>
</feature>
<feature type="transmembrane region" description="Helical" evidence="1">
    <location>
        <begin position="31"/>
        <end position="51"/>
    </location>
</feature>